<feature type="compositionally biased region" description="Gly residues" evidence="1">
    <location>
        <begin position="240"/>
        <end position="269"/>
    </location>
</feature>
<dbReference type="Proteomes" id="UP000724874">
    <property type="component" value="Unassembled WGS sequence"/>
</dbReference>
<feature type="compositionally biased region" description="Gly residues" evidence="1">
    <location>
        <begin position="203"/>
        <end position="215"/>
    </location>
</feature>
<sequence length="269" mass="29036">MAPAKPVKNIKLQVPRHNAQRINAKLTTEVKTRAKAQGVLVDTVQPSSRLSQAIESASEWNSLLMTARAERGPQWDIGTQQFLVDKYSELYYDPTPLLEVVRKETEAETEGEATQKQQQQQQQQQQLPPQQQPHQVHTPSHHQQTFQLQQPSMPARHHTPLRDRGDYSMPQHMGRDQSPHRHPGNPGGGFPYPGSPATMGMRTGPGGPYSGGGPSGGPPFNAPSSQFMGGDPTTPIRMGPGMGMGSPIGGGMGGGMRSHGMGSGMSGEV</sequence>
<gene>
    <name evidence="2" type="ORF">CPB84DRAFT_1958505</name>
</gene>
<keyword evidence="3" id="KW-1185">Reference proteome</keyword>
<dbReference type="AlphaFoldDB" id="A0A9P5P171"/>
<organism evidence="2 3">
    <name type="scientific">Gymnopilus junonius</name>
    <name type="common">Spectacular rustgill mushroom</name>
    <name type="synonym">Gymnopilus spectabilis subsp. junonius</name>
    <dbReference type="NCBI Taxonomy" id="109634"/>
    <lineage>
        <taxon>Eukaryota</taxon>
        <taxon>Fungi</taxon>
        <taxon>Dikarya</taxon>
        <taxon>Basidiomycota</taxon>
        <taxon>Agaricomycotina</taxon>
        <taxon>Agaricomycetes</taxon>
        <taxon>Agaricomycetidae</taxon>
        <taxon>Agaricales</taxon>
        <taxon>Agaricineae</taxon>
        <taxon>Hymenogastraceae</taxon>
        <taxon>Gymnopilus</taxon>
    </lineage>
</organism>
<dbReference type="OrthoDB" id="5550090at2759"/>
<evidence type="ECO:0000256" key="1">
    <source>
        <dbReference type="SAM" id="MobiDB-lite"/>
    </source>
</evidence>
<feature type="compositionally biased region" description="Low complexity" evidence="1">
    <location>
        <begin position="112"/>
        <end position="144"/>
    </location>
</feature>
<dbReference type="EMBL" id="JADNYJ010000006">
    <property type="protein sequence ID" value="KAF8910674.1"/>
    <property type="molecule type" value="Genomic_DNA"/>
</dbReference>
<proteinExistence type="predicted"/>
<evidence type="ECO:0000313" key="3">
    <source>
        <dbReference type="Proteomes" id="UP000724874"/>
    </source>
</evidence>
<protein>
    <submittedName>
        <fullName evidence="2">Uncharacterized protein</fullName>
    </submittedName>
</protein>
<comment type="caution">
    <text evidence="2">The sequence shown here is derived from an EMBL/GenBank/DDBJ whole genome shotgun (WGS) entry which is preliminary data.</text>
</comment>
<feature type="region of interest" description="Disordered" evidence="1">
    <location>
        <begin position="103"/>
        <end position="269"/>
    </location>
</feature>
<reference evidence="2" key="1">
    <citation type="submission" date="2020-11" db="EMBL/GenBank/DDBJ databases">
        <authorList>
            <consortium name="DOE Joint Genome Institute"/>
            <person name="Ahrendt S."/>
            <person name="Riley R."/>
            <person name="Andreopoulos W."/>
            <person name="LaButti K."/>
            <person name="Pangilinan J."/>
            <person name="Ruiz-duenas F.J."/>
            <person name="Barrasa J.M."/>
            <person name="Sanchez-Garcia M."/>
            <person name="Camarero S."/>
            <person name="Miyauchi S."/>
            <person name="Serrano A."/>
            <person name="Linde D."/>
            <person name="Babiker R."/>
            <person name="Drula E."/>
            <person name="Ayuso-Fernandez I."/>
            <person name="Pacheco R."/>
            <person name="Padilla G."/>
            <person name="Ferreira P."/>
            <person name="Barriuso J."/>
            <person name="Kellner H."/>
            <person name="Castanera R."/>
            <person name="Alfaro M."/>
            <person name="Ramirez L."/>
            <person name="Pisabarro A.G."/>
            <person name="Kuo A."/>
            <person name="Tritt A."/>
            <person name="Lipzen A."/>
            <person name="He G."/>
            <person name="Yan M."/>
            <person name="Ng V."/>
            <person name="Cullen D."/>
            <person name="Martin F."/>
            <person name="Rosso M.-N."/>
            <person name="Henrissat B."/>
            <person name="Hibbett D."/>
            <person name="Martinez A.T."/>
            <person name="Grigoriev I.V."/>
        </authorList>
    </citation>
    <scope>NUCLEOTIDE SEQUENCE</scope>
    <source>
        <strain evidence="2">AH 44721</strain>
    </source>
</reference>
<evidence type="ECO:0000313" key="2">
    <source>
        <dbReference type="EMBL" id="KAF8910674.1"/>
    </source>
</evidence>
<accession>A0A9P5P171</accession>
<name>A0A9P5P171_GYMJU</name>